<evidence type="ECO:0000256" key="2">
    <source>
        <dbReference type="SAM" id="SignalP"/>
    </source>
</evidence>
<dbReference type="Pfam" id="PF13511">
    <property type="entry name" value="DUF4124"/>
    <property type="match status" value="1"/>
</dbReference>
<reference evidence="4 5" key="1">
    <citation type="submission" date="2020-01" db="EMBL/GenBank/DDBJ databases">
        <authorList>
            <person name="Lee S.D."/>
        </authorList>
    </citation>
    <scope>NUCLEOTIDE SEQUENCE [LARGE SCALE GENOMIC DNA]</scope>
    <source>
        <strain evidence="4 5">SAP-35</strain>
    </source>
</reference>
<protein>
    <submittedName>
        <fullName evidence="4">DUF4124 domain-containing protein</fullName>
    </submittedName>
</protein>
<gene>
    <name evidence="4" type="ORF">GW587_23195</name>
</gene>
<keyword evidence="2" id="KW-0732">Signal</keyword>
<comment type="caution">
    <text evidence="4">The sequence shown here is derived from an EMBL/GenBank/DDBJ whole genome shotgun (WGS) entry which is preliminary data.</text>
</comment>
<dbReference type="InterPro" id="IPR025392">
    <property type="entry name" value="DUF4124"/>
</dbReference>
<feature type="chain" id="PRO_5047150357" evidence="2">
    <location>
        <begin position="26"/>
        <end position="130"/>
    </location>
</feature>
<sequence length="130" mass="14118">MNITFKNTRLLLCTALLAISTCAGATVNRCVDQNGELLLTDAPCPQDSRLVDPTVSDSPAAGVIINTGVERIAPGARQPAVQAPRSRWADLPRPLQRKAISVDAGTLQTARMNLQMQDEMHKQRRLASTR</sequence>
<feature type="domain" description="DUF4124" evidence="3">
    <location>
        <begin position="15"/>
        <end position="61"/>
    </location>
</feature>
<reference evidence="5" key="2">
    <citation type="submission" date="2023-07" db="EMBL/GenBank/DDBJ databases">
        <title>Duganella aceri sp. nov., isolated from tree sap.</title>
        <authorList>
            <person name="Kim I.S."/>
        </authorList>
    </citation>
    <scope>NUCLEOTIDE SEQUENCE [LARGE SCALE GENOMIC DNA]</scope>
    <source>
        <strain evidence="5">SAP-35</strain>
    </source>
</reference>
<organism evidence="4 5">
    <name type="scientific">Duganella aceris</name>
    <dbReference type="NCBI Taxonomy" id="2703883"/>
    <lineage>
        <taxon>Bacteria</taxon>
        <taxon>Pseudomonadati</taxon>
        <taxon>Pseudomonadota</taxon>
        <taxon>Betaproteobacteria</taxon>
        <taxon>Burkholderiales</taxon>
        <taxon>Oxalobacteraceae</taxon>
        <taxon>Telluria group</taxon>
        <taxon>Duganella</taxon>
    </lineage>
</organism>
<accession>A0ABX0FS25</accession>
<feature type="region of interest" description="Disordered" evidence="1">
    <location>
        <begin position="75"/>
        <end position="94"/>
    </location>
</feature>
<name>A0ABX0FS25_9BURK</name>
<dbReference type="EMBL" id="JAADJT010000011">
    <property type="protein sequence ID" value="NGZ87154.1"/>
    <property type="molecule type" value="Genomic_DNA"/>
</dbReference>
<feature type="signal peptide" evidence="2">
    <location>
        <begin position="1"/>
        <end position="25"/>
    </location>
</feature>
<evidence type="ECO:0000313" key="4">
    <source>
        <dbReference type="EMBL" id="NGZ87154.1"/>
    </source>
</evidence>
<proteinExistence type="predicted"/>
<evidence type="ECO:0000259" key="3">
    <source>
        <dbReference type="Pfam" id="PF13511"/>
    </source>
</evidence>
<keyword evidence="5" id="KW-1185">Reference proteome</keyword>
<evidence type="ECO:0000313" key="5">
    <source>
        <dbReference type="Proteomes" id="UP000666369"/>
    </source>
</evidence>
<evidence type="ECO:0000256" key="1">
    <source>
        <dbReference type="SAM" id="MobiDB-lite"/>
    </source>
</evidence>
<dbReference type="RefSeq" id="WP_166107085.1">
    <property type="nucleotide sequence ID" value="NZ_JAADJT010000011.1"/>
</dbReference>
<dbReference type="Proteomes" id="UP000666369">
    <property type="component" value="Unassembled WGS sequence"/>
</dbReference>